<evidence type="ECO:0000256" key="1">
    <source>
        <dbReference type="SAM" id="MobiDB-lite"/>
    </source>
</evidence>
<evidence type="ECO:0000256" key="2">
    <source>
        <dbReference type="SAM" id="Phobius"/>
    </source>
</evidence>
<keyword evidence="2" id="KW-0472">Membrane</keyword>
<feature type="compositionally biased region" description="Gly residues" evidence="1">
    <location>
        <begin position="149"/>
        <end position="159"/>
    </location>
</feature>
<gene>
    <name evidence="3" type="ORF">HYH02_011199</name>
</gene>
<evidence type="ECO:0000313" key="3">
    <source>
        <dbReference type="EMBL" id="KAG2437557.1"/>
    </source>
</evidence>
<keyword evidence="4" id="KW-1185">Reference proteome</keyword>
<feature type="compositionally biased region" description="Gly residues" evidence="1">
    <location>
        <begin position="170"/>
        <end position="179"/>
    </location>
</feature>
<evidence type="ECO:0000313" key="4">
    <source>
        <dbReference type="Proteomes" id="UP000613740"/>
    </source>
</evidence>
<reference evidence="3" key="1">
    <citation type="journal article" date="2020" name="bioRxiv">
        <title>Comparative genomics of Chlamydomonas.</title>
        <authorList>
            <person name="Craig R.J."/>
            <person name="Hasan A.R."/>
            <person name="Ness R.W."/>
            <person name="Keightley P.D."/>
        </authorList>
    </citation>
    <scope>NUCLEOTIDE SEQUENCE</scope>
    <source>
        <strain evidence="3">CCAP 11/173</strain>
    </source>
</reference>
<feature type="transmembrane region" description="Helical" evidence="2">
    <location>
        <begin position="222"/>
        <end position="245"/>
    </location>
</feature>
<dbReference type="Proteomes" id="UP000613740">
    <property type="component" value="Unassembled WGS sequence"/>
</dbReference>
<organism evidence="3 4">
    <name type="scientific">Chlamydomonas schloesseri</name>
    <dbReference type="NCBI Taxonomy" id="2026947"/>
    <lineage>
        <taxon>Eukaryota</taxon>
        <taxon>Viridiplantae</taxon>
        <taxon>Chlorophyta</taxon>
        <taxon>core chlorophytes</taxon>
        <taxon>Chlorophyceae</taxon>
        <taxon>CS clade</taxon>
        <taxon>Chlamydomonadales</taxon>
        <taxon>Chlamydomonadaceae</taxon>
        <taxon>Chlamydomonas</taxon>
    </lineage>
</organism>
<sequence length="265" mass="26017">MAAPGVRGMPLRAGRCAAARISVAPRCAAHTGGRAAARPVWRRGEPAGDDASGAPPSPLPLPPPDMVVGTAARKEQLSAAVAAGLSAALAVMTSSGCSSGSSSGDAGTATAAFFQTSEGARSGLAVAAAAVTAALVTLEDKERNEGQAPGAGGSSGGISGSSTGASDSGSGSGGGGGGPRARSRRTSSSPDSGGGGGGREDGGKRAEAERVWRQVWEQVTKVARFAAMGLAVMAAYTALFCLSVFTSRVALAFDGWLELRLRSGK</sequence>
<feature type="region of interest" description="Disordered" evidence="1">
    <location>
        <begin position="32"/>
        <end position="63"/>
    </location>
</feature>
<feature type="compositionally biased region" description="Low complexity" evidence="1">
    <location>
        <begin position="160"/>
        <end position="169"/>
    </location>
</feature>
<feature type="region of interest" description="Disordered" evidence="1">
    <location>
        <begin position="141"/>
        <end position="206"/>
    </location>
</feature>
<keyword evidence="2" id="KW-0812">Transmembrane</keyword>
<protein>
    <submittedName>
        <fullName evidence="3">Uncharacterized protein</fullName>
    </submittedName>
</protein>
<accession>A0A835T240</accession>
<keyword evidence="2" id="KW-1133">Transmembrane helix</keyword>
<proteinExistence type="predicted"/>
<dbReference type="AlphaFoldDB" id="A0A835T240"/>
<comment type="caution">
    <text evidence="3">The sequence shown here is derived from an EMBL/GenBank/DDBJ whole genome shotgun (WGS) entry which is preliminary data.</text>
</comment>
<name>A0A835T240_9CHLO</name>
<dbReference type="EMBL" id="JAEHOD010000046">
    <property type="protein sequence ID" value="KAG2437557.1"/>
    <property type="molecule type" value="Genomic_DNA"/>
</dbReference>